<comment type="caution">
    <text evidence="2">The sequence shown here is derived from an EMBL/GenBank/DDBJ whole genome shotgun (WGS) entry which is preliminary data.</text>
</comment>
<dbReference type="EMBL" id="BMAT01004510">
    <property type="protein sequence ID" value="GFR74894.1"/>
    <property type="molecule type" value="Genomic_DNA"/>
</dbReference>
<protein>
    <submittedName>
        <fullName evidence="2">C-type lectin-related protein 4</fullName>
    </submittedName>
</protein>
<feature type="domain" description="C-type lectin" evidence="1">
    <location>
        <begin position="52"/>
        <end position="149"/>
    </location>
</feature>
<dbReference type="Gene3D" id="3.10.100.10">
    <property type="entry name" value="Mannose-Binding Protein A, subunit A"/>
    <property type="match status" value="1"/>
</dbReference>
<organism evidence="2 3">
    <name type="scientific">Elysia marginata</name>
    <dbReference type="NCBI Taxonomy" id="1093978"/>
    <lineage>
        <taxon>Eukaryota</taxon>
        <taxon>Metazoa</taxon>
        <taxon>Spiralia</taxon>
        <taxon>Lophotrochozoa</taxon>
        <taxon>Mollusca</taxon>
        <taxon>Gastropoda</taxon>
        <taxon>Heterobranchia</taxon>
        <taxon>Euthyneura</taxon>
        <taxon>Panpulmonata</taxon>
        <taxon>Sacoglossa</taxon>
        <taxon>Placobranchoidea</taxon>
        <taxon>Plakobranchidae</taxon>
        <taxon>Elysia</taxon>
    </lineage>
</organism>
<reference evidence="2 3" key="1">
    <citation type="journal article" date="2021" name="Elife">
        <title>Chloroplast acquisition without the gene transfer in kleptoplastic sea slugs, Plakobranchus ocellatus.</title>
        <authorList>
            <person name="Maeda T."/>
            <person name="Takahashi S."/>
            <person name="Yoshida T."/>
            <person name="Shimamura S."/>
            <person name="Takaki Y."/>
            <person name="Nagai Y."/>
            <person name="Toyoda A."/>
            <person name="Suzuki Y."/>
            <person name="Arimoto A."/>
            <person name="Ishii H."/>
            <person name="Satoh N."/>
            <person name="Nishiyama T."/>
            <person name="Hasebe M."/>
            <person name="Maruyama T."/>
            <person name="Minagawa J."/>
            <person name="Obokata J."/>
            <person name="Shigenobu S."/>
        </authorList>
    </citation>
    <scope>NUCLEOTIDE SEQUENCE [LARGE SCALE GENOMIC DNA]</scope>
</reference>
<dbReference type="InterPro" id="IPR001304">
    <property type="entry name" value="C-type_lectin-like"/>
</dbReference>
<gene>
    <name evidence="2" type="ORF">ElyMa_002174500</name>
</gene>
<name>A0AAV4FNT7_9GAST</name>
<dbReference type="InterPro" id="IPR016187">
    <property type="entry name" value="CTDL_fold"/>
</dbReference>
<evidence type="ECO:0000313" key="2">
    <source>
        <dbReference type="EMBL" id="GFR74894.1"/>
    </source>
</evidence>
<dbReference type="InterPro" id="IPR050801">
    <property type="entry name" value="Ca-Dep_Lectins_ImmuneDev"/>
</dbReference>
<dbReference type="InterPro" id="IPR016186">
    <property type="entry name" value="C-type_lectin-like/link_sf"/>
</dbReference>
<proteinExistence type="predicted"/>
<dbReference type="SUPFAM" id="SSF56436">
    <property type="entry name" value="C-type lectin-like"/>
    <property type="match status" value="1"/>
</dbReference>
<dbReference type="SMART" id="SM00034">
    <property type="entry name" value="CLECT"/>
    <property type="match status" value="1"/>
</dbReference>
<keyword evidence="3" id="KW-1185">Reference proteome</keyword>
<dbReference type="AlphaFoldDB" id="A0AAV4FNT7"/>
<dbReference type="Pfam" id="PF00059">
    <property type="entry name" value="Lectin_C"/>
    <property type="match status" value="1"/>
</dbReference>
<evidence type="ECO:0000313" key="3">
    <source>
        <dbReference type="Proteomes" id="UP000762676"/>
    </source>
</evidence>
<dbReference type="PROSITE" id="PS50041">
    <property type="entry name" value="C_TYPE_LECTIN_2"/>
    <property type="match status" value="1"/>
</dbReference>
<dbReference type="PANTHER" id="PTHR22801">
    <property type="entry name" value="LITHOSTATHINE"/>
    <property type="match status" value="1"/>
</dbReference>
<dbReference type="PANTHER" id="PTHR22801:SF63">
    <property type="entry name" value="C-TYPE LECTIN DOMAIN-CONTAINING PROTEIN"/>
    <property type="match status" value="1"/>
</dbReference>
<accession>A0AAV4FNT7</accession>
<sequence>MYNAFTGLCTPGSYLKTGTFGAALAPTTTEGDLFAPAACDTNDGFTFVTSGTLSACIKVSSVPMTYSNAHAHCLSLGAHLYVSRSIERFYLLPGSLVYIIGLTDLAKEGIFVWEDNGYVITESLKSSLFEPGEPNNSNSNEDCVIVVFWGLGIFAKDYACEGNEFQFVCERPLVL</sequence>
<evidence type="ECO:0000259" key="1">
    <source>
        <dbReference type="PROSITE" id="PS50041"/>
    </source>
</evidence>
<dbReference type="Proteomes" id="UP000762676">
    <property type="component" value="Unassembled WGS sequence"/>
</dbReference>